<dbReference type="AlphaFoldDB" id="A0A1H6X993"/>
<dbReference type="SUPFAM" id="SSF48452">
    <property type="entry name" value="TPR-like"/>
    <property type="match status" value="1"/>
</dbReference>
<dbReference type="Proteomes" id="UP000199702">
    <property type="component" value="Unassembled WGS sequence"/>
</dbReference>
<evidence type="ECO:0000313" key="2">
    <source>
        <dbReference type="Proteomes" id="UP000199702"/>
    </source>
</evidence>
<reference evidence="2" key="1">
    <citation type="submission" date="2016-10" db="EMBL/GenBank/DDBJ databases">
        <authorList>
            <person name="Varghese N."/>
            <person name="Submissions S."/>
        </authorList>
    </citation>
    <scope>NUCLEOTIDE SEQUENCE [LARGE SCALE GENOMIC DNA]</scope>
    <source>
        <strain evidence="2">DSM 17934</strain>
    </source>
</reference>
<name>A0A1H6X993_9FLAO</name>
<accession>A0A1H6X993</accession>
<proteinExistence type="predicted"/>
<keyword evidence="2" id="KW-1185">Reference proteome</keyword>
<sequence length="200" mass="23657">MKIVQLANYRMKKVLIFSILFLSFGCKSDSETQILELNKKLQNFTSKEKFEDAIKVLDEIEKIDPNYKSIHGSKAVLYLKANKFVEAKTEINKELKKDSLNDEVWLFNGIISRELNDKEYSNLCFKKSIKIYESGKSNSFKNENDLDQMKFLLLHVINDNESKIKKEQLKTKWKVDYKMMNHFKFIESETPKKALEMLYK</sequence>
<dbReference type="PROSITE" id="PS51257">
    <property type="entry name" value="PROKAR_LIPOPROTEIN"/>
    <property type="match status" value="1"/>
</dbReference>
<gene>
    <name evidence="1" type="ORF">SAMN05660918_2768</name>
</gene>
<dbReference type="STRING" id="402734.SAMN05660918_2768"/>
<dbReference type="InterPro" id="IPR011990">
    <property type="entry name" value="TPR-like_helical_dom_sf"/>
</dbReference>
<evidence type="ECO:0000313" key="1">
    <source>
        <dbReference type="EMBL" id="SEJ25708.1"/>
    </source>
</evidence>
<protein>
    <submittedName>
        <fullName evidence="1">Uncharacterized protein</fullName>
    </submittedName>
</protein>
<dbReference type="EMBL" id="FNYA01000008">
    <property type="protein sequence ID" value="SEJ25708.1"/>
    <property type="molecule type" value="Genomic_DNA"/>
</dbReference>
<dbReference type="Gene3D" id="1.25.40.10">
    <property type="entry name" value="Tetratricopeptide repeat domain"/>
    <property type="match status" value="1"/>
</dbReference>
<organism evidence="1 2">
    <name type="scientific">Flavobacterium terrigena</name>
    <dbReference type="NCBI Taxonomy" id="402734"/>
    <lineage>
        <taxon>Bacteria</taxon>
        <taxon>Pseudomonadati</taxon>
        <taxon>Bacteroidota</taxon>
        <taxon>Flavobacteriia</taxon>
        <taxon>Flavobacteriales</taxon>
        <taxon>Flavobacteriaceae</taxon>
        <taxon>Flavobacterium</taxon>
    </lineage>
</organism>